<comment type="caution">
    <text evidence="1">The sequence shown here is derived from an EMBL/GenBank/DDBJ whole genome shotgun (WGS) entry which is preliminary data.</text>
</comment>
<accession>A0A1W0E7J3</accession>
<reference evidence="1 2" key="1">
    <citation type="journal article" date="2017" name="Environ. Microbiol.">
        <title>Decay of the glycolytic pathway and adaptation to intranuclear parasitism within Enterocytozoonidae microsporidia.</title>
        <authorList>
            <person name="Wiredu Boakye D."/>
            <person name="Jaroenlak P."/>
            <person name="Prachumwat A."/>
            <person name="Williams T.A."/>
            <person name="Bateman K.S."/>
            <person name="Itsathitphaisarn O."/>
            <person name="Sritunyalucksana K."/>
            <person name="Paszkiewicz K.H."/>
            <person name="Moore K.A."/>
            <person name="Stentiford G.D."/>
            <person name="Williams B.A."/>
        </authorList>
    </citation>
    <scope>NUCLEOTIDE SEQUENCE [LARGE SCALE GENOMIC DNA]</scope>
    <source>
        <strain evidence="1 2">TH1</strain>
    </source>
</reference>
<dbReference type="Proteomes" id="UP000192758">
    <property type="component" value="Unassembled WGS sequence"/>
</dbReference>
<proteinExistence type="predicted"/>
<dbReference type="EMBL" id="MNPJ01000013">
    <property type="protein sequence ID" value="OQS55193.1"/>
    <property type="molecule type" value="Genomic_DNA"/>
</dbReference>
<gene>
    <name evidence="1" type="ORF">EHP00_1442</name>
</gene>
<protein>
    <recommendedName>
        <fullName evidence="3">J domain-containing protein</fullName>
    </recommendedName>
</protein>
<dbReference type="SUPFAM" id="SSF46565">
    <property type="entry name" value="Chaperone J-domain"/>
    <property type="match status" value="1"/>
</dbReference>
<evidence type="ECO:0000313" key="1">
    <source>
        <dbReference type="EMBL" id="OQS55193.1"/>
    </source>
</evidence>
<organism evidence="1 2">
    <name type="scientific">Ecytonucleospora hepatopenaei</name>
    <dbReference type="NCBI Taxonomy" id="646526"/>
    <lineage>
        <taxon>Eukaryota</taxon>
        <taxon>Fungi</taxon>
        <taxon>Fungi incertae sedis</taxon>
        <taxon>Microsporidia</taxon>
        <taxon>Enterocytozoonidae</taxon>
        <taxon>Ecytonucleospora</taxon>
    </lineage>
</organism>
<dbReference type="VEuPathDB" id="MicrosporidiaDB:EHP00_1442"/>
<sequence>MVKKMSECERFYKSLEMPFNYTIDKNLLKKKYFDVVKKNKHSTELINNAYNTLKDDYLRALSFKEHFFVNSDTNNLDKIKNSLLATESTIEFDKNLDDFLNLQEQILQNTQNKEKLKEIDQILTVEIEKCKNNYKNVSFLNKWSYLRKIQNILKEYL</sequence>
<evidence type="ECO:0008006" key="3">
    <source>
        <dbReference type="Google" id="ProtNLM"/>
    </source>
</evidence>
<name>A0A1W0E7J3_9MICR</name>
<dbReference type="InterPro" id="IPR036869">
    <property type="entry name" value="J_dom_sf"/>
</dbReference>
<evidence type="ECO:0000313" key="2">
    <source>
        <dbReference type="Proteomes" id="UP000192758"/>
    </source>
</evidence>
<keyword evidence="2" id="KW-1185">Reference proteome</keyword>
<dbReference type="AlphaFoldDB" id="A0A1W0E7J3"/>
<dbReference type="OrthoDB" id="445556at2759"/>